<dbReference type="Proteomes" id="UP000019132">
    <property type="component" value="Unassembled WGS sequence"/>
</dbReference>
<dbReference type="InParanoid" id="K3WKW2"/>
<feature type="region of interest" description="Disordered" evidence="6">
    <location>
        <begin position="1"/>
        <end position="34"/>
    </location>
</feature>
<dbReference type="EnsemblProtists" id="PYU1_T005604">
    <property type="protein sequence ID" value="PYU1_T005604"/>
    <property type="gene ID" value="PYU1_G005593"/>
</dbReference>
<dbReference type="GO" id="GO:0046872">
    <property type="term" value="F:metal ion binding"/>
    <property type="evidence" value="ECO:0007669"/>
    <property type="project" value="UniProtKB-KW"/>
</dbReference>
<dbReference type="InterPro" id="IPR001279">
    <property type="entry name" value="Metallo-B-lactamas"/>
</dbReference>
<evidence type="ECO:0000256" key="1">
    <source>
        <dbReference type="ARBA" id="ARBA00001947"/>
    </source>
</evidence>
<dbReference type="OMA" id="CKERARF"/>
<evidence type="ECO:0000313" key="9">
    <source>
        <dbReference type="Proteomes" id="UP000019132"/>
    </source>
</evidence>
<evidence type="ECO:0000256" key="2">
    <source>
        <dbReference type="ARBA" id="ARBA00006759"/>
    </source>
</evidence>
<feature type="compositionally biased region" description="Polar residues" evidence="6">
    <location>
        <begin position="1"/>
        <end position="19"/>
    </location>
</feature>
<proteinExistence type="inferred from homology"/>
<dbReference type="PANTHER" id="PTHR11935">
    <property type="entry name" value="BETA LACTAMASE DOMAIN"/>
    <property type="match status" value="1"/>
</dbReference>
<sequence length="296" mass="33321">MWWNSNASRSFATLDTSSASKEEPPKPKKKYHNEPSLRVRVVPMFADNYGFVVVDENNQTMFAVDPAEPLKILEVLKEEEITKNREFLGILTTHKHADHSGGNEELAKLYPDIMVAGPEGEEIPARNRHLKGGEKFKLGATKIRALSVPCHTKAHLAYVVTGDPETPPLLFPGDTLFVGGCGRFFEGTAEDMYRALYEVILTLPKDTRVYCGHEYTLSNLRFALSVDPSNVVLRDKIASVRIRRSKNLPSIPSTLREEMLYNPFLRVHNDVIRNAVGGSDPVSVLENLRRRKDSFE</sequence>
<evidence type="ECO:0000256" key="5">
    <source>
        <dbReference type="ARBA" id="ARBA00022833"/>
    </source>
</evidence>
<dbReference type="InterPro" id="IPR017782">
    <property type="entry name" value="Hydroxyacylglutathione_Hdrlase"/>
</dbReference>
<dbReference type="InterPro" id="IPR032282">
    <property type="entry name" value="HAGH_C"/>
</dbReference>
<reference evidence="8" key="3">
    <citation type="submission" date="2015-02" db="UniProtKB">
        <authorList>
            <consortium name="EnsemblProtists"/>
        </authorList>
    </citation>
    <scope>IDENTIFICATION</scope>
    <source>
        <strain evidence="8">DAOM BR144</strain>
    </source>
</reference>
<dbReference type="PIRSF" id="PIRSF005457">
    <property type="entry name" value="Glx"/>
    <property type="match status" value="1"/>
</dbReference>
<dbReference type="VEuPathDB" id="FungiDB:PYU1_G005593"/>
<keyword evidence="4" id="KW-0378">Hydrolase</keyword>
<dbReference type="eggNOG" id="KOG0813">
    <property type="taxonomic scope" value="Eukaryota"/>
</dbReference>
<dbReference type="GO" id="GO:0019243">
    <property type="term" value="P:methylglyoxal catabolic process to D-lactate via S-lactoyl-glutathione"/>
    <property type="evidence" value="ECO:0007669"/>
    <property type="project" value="InterPro"/>
</dbReference>
<evidence type="ECO:0000256" key="6">
    <source>
        <dbReference type="SAM" id="MobiDB-lite"/>
    </source>
</evidence>
<protein>
    <recommendedName>
        <fullName evidence="7">Metallo-beta-lactamase domain-containing protein</fullName>
    </recommendedName>
</protein>
<organism evidence="8 9">
    <name type="scientific">Globisporangium ultimum (strain ATCC 200006 / CBS 805.95 / DAOM BR144)</name>
    <name type="common">Pythium ultimum</name>
    <dbReference type="NCBI Taxonomy" id="431595"/>
    <lineage>
        <taxon>Eukaryota</taxon>
        <taxon>Sar</taxon>
        <taxon>Stramenopiles</taxon>
        <taxon>Oomycota</taxon>
        <taxon>Peronosporomycetes</taxon>
        <taxon>Pythiales</taxon>
        <taxon>Pythiaceae</taxon>
        <taxon>Globisporangium</taxon>
    </lineage>
</organism>
<dbReference type="InterPro" id="IPR035680">
    <property type="entry name" value="Clx_II_MBL"/>
</dbReference>
<dbReference type="Gene3D" id="3.60.15.10">
    <property type="entry name" value="Ribonuclease Z/Hydroxyacylglutathione hydrolase-like"/>
    <property type="match status" value="1"/>
</dbReference>
<dbReference type="SMART" id="SM00849">
    <property type="entry name" value="Lactamase_B"/>
    <property type="match status" value="1"/>
</dbReference>
<dbReference type="InterPro" id="IPR036866">
    <property type="entry name" value="RibonucZ/Hydroxyglut_hydro"/>
</dbReference>
<evidence type="ECO:0000256" key="3">
    <source>
        <dbReference type="ARBA" id="ARBA00022723"/>
    </source>
</evidence>
<dbReference type="STRING" id="431595.K3WKW2"/>
<keyword evidence="3" id="KW-0479">Metal-binding</keyword>
<comment type="similarity">
    <text evidence="2">Belongs to the metallo-beta-lactamase superfamily. Glyoxalase II family.</text>
</comment>
<evidence type="ECO:0000259" key="7">
    <source>
        <dbReference type="SMART" id="SM00849"/>
    </source>
</evidence>
<name>K3WKW2_GLOUD</name>
<dbReference type="Pfam" id="PF00753">
    <property type="entry name" value="Lactamase_B"/>
    <property type="match status" value="1"/>
</dbReference>
<dbReference type="EMBL" id="GL376573">
    <property type="status" value="NOT_ANNOTATED_CDS"/>
    <property type="molecule type" value="Genomic_DNA"/>
</dbReference>
<reference evidence="9" key="2">
    <citation type="submission" date="2010-04" db="EMBL/GenBank/DDBJ databases">
        <authorList>
            <person name="Buell R."/>
            <person name="Hamilton J."/>
            <person name="Hostetler J."/>
        </authorList>
    </citation>
    <scope>NUCLEOTIDE SEQUENCE [LARGE SCALE GENOMIC DNA]</scope>
    <source>
        <strain evidence="9">DAOM:BR144</strain>
    </source>
</reference>
<dbReference type="Pfam" id="PF16123">
    <property type="entry name" value="HAGH_C"/>
    <property type="match status" value="1"/>
</dbReference>
<dbReference type="GO" id="GO:0004416">
    <property type="term" value="F:hydroxyacylglutathione hydrolase activity"/>
    <property type="evidence" value="ECO:0007669"/>
    <property type="project" value="InterPro"/>
</dbReference>
<evidence type="ECO:0000313" key="8">
    <source>
        <dbReference type="EnsemblProtists" id="PYU1_T005604"/>
    </source>
</evidence>
<keyword evidence="9" id="KW-1185">Reference proteome</keyword>
<reference evidence="9" key="1">
    <citation type="journal article" date="2010" name="Genome Biol.">
        <title>Genome sequence of the necrotrophic plant pathogen Pythium ultimum reveals original pathogenicity mechanisms and effector repertoire.</title>
        <authorList>
            <person name="Levesque C.A."/>
            <person name="Brouwer H."/>
            <person name="Cano L."/>
            <person name="Hamilton J.P."/>
            <person name="Holt C."/>
            <person name="Huitema E."/>
            <person name="Raffaele S."/>
            <person name="Robideau G.P."/>
            <person name="Thines M."/>
            <person name="Win J."/>
            <person name="Zerillo M.M."/>
            <person name="Beakes G.W."/>
            <person name="Boore J.L."/>
            <person name="Busam D."/>
            <person name="Dumas B."/>
            <person name="Ferriera S."/>
            <person name="Fuerstenberg S.I."/>
            <person name="Gachon C.M."/>
            <person name="Gaulin E."/>
            <person name="Govers F."/>
            <person name="Grenville-Briggs L."/>
            <person name="Horner N."/>
            <person name="Hostetler J."/>
            <person name="Jiang R.H."/>
            <person name="Johnson J."/>
            <person name="Krajaejun T."/>
            <person name="Lin H."/>
            <person name="Meijer H.J."/>
            <person name="Moore B."/>
            <person name="Morris P."/>
            <person name="Phuntmart V."/>
            <person name="Puiu D."/>
            <person name="Shetty J."/>
            <person name="Stajich J.E."/>
            <person name="Tripathy S."/>
            <person name="Wawra S."/>
            <person name="van West P."/>
            <person name="Whitty B.R."/>
            <person name="Coutinho P.M."/>
            <person name="Henrissat B."/>
            <person name="Martin F."/>
            <person name="Thomas P.D."/>
            <person name="Tyler B.M."/>
            <person name="De Vries R.P."/>
            <person name="Kamoun S."/>
            <person name="Yandell M."/>
            <person name="Tisserat N."/>
            <person name="Buell C.R."/>
        </authorList>
    </citation>
    <scope>NUCLEOTIDE SEQUENCE</scope>
    <source>
        <strain evidence="9">DAOM:BR144</strain>
    </source>
</reference>
<dbReference type="SUPFAM" id="SSF56281">
    <property type="entry name" value="Metallo-hydrolase/oxidoreductase"/>
    <property type="match status" value="1"/>
</dbReference>
<comment type="cofactor">
    <cofactor evidence="1">
        <name>Zn(2+)</name>
        <dbReference type="ChEBI" id="CHEBI:29105"/>
    </cofactor>
</comment>
<dbReference type="HAMAP" id="MF_01374">
    <property type="entry name" value="Glyoxalase_2"/>
    <property type="match status" value="1"/>
</dbReference>
<feature type="domain" description="Metallo-beta-lactamase" evidence="7">
    <location>
        <begin position="47"/>
        <end position="213"/>
    </location>
</feature>
<feature type="compositionally biased region" description="Basic and acidic residues" evidence="6">
    <location>
        <begin position="20"/>
        <end position="34"/>
    </location>
</feature>
<keyword evidence="5" id="KW-0862">Zinc</keyword>
<evidence type="ECO:0000256" key="4">
    <source>
        <dbReference type="ARBA" id="ARBA00022801"/>
    </source>
</evidence>
<dbReference type="CDD" id="cd07723">
    <property type="entry name" value="hydroxyacylglutathione_hydrolase_MBL-fold"/>
    <property type="match status" value="1"/>
</dbReference>
<dbReference type="NCBIfam" id="TIGR03413">
    <property type="entry name" value="GSH_gloB"/>
    <property type="match status" value="1"/>
</dbReference>
<dbReference type="HOGENOM" id="CLU_030571_4_0_1"/>
<accession>K3WKW2</accession>
<dbReference type="AlphaFoldDB" id="K3WKW2"/>
<dbReference type="PANTHER" id="PTHR11935:SF116">
    <property type="entry name" value="HYDROLASE PNKD-RELATED"/>
    <property type="match status" value="1"/>
</dbReference>